<dbReference type="PANTHER" id="PTHR23231:SF17">
    <property type="entry name" value="BTB DOMAIN-CONTAINING PROTEIN"/>
    <property type="match status" value="1"/>
</dbReference>
<evidence type="ECO:0000313" key="5">
    <source>
        <dbReference type="Proteomes" id="UP000308267"/>
    </source>
</evidence>
<gene>
    <name evidence="4" type="ORF">CRM22_004868</name>
</gene>
<protein>
    <recommendedName>
        <fullName evidence="3">BTB domain-containing protein</fullName>
    </recommendedName>
</protein>
<dbReference type="PANTHER" id="PTHR23231">
    <property type="entry name" value="GERM CELL-LESS PROTEIN"/>
    <property type="match status" value="1"/>
</dbReference>
<proteinExistence type="predicted"/>
<dbReference type="OrthoDB" id="6359943at2759"/>
<dbReference type="AlphaFoldDB" id="A0A4S2LU19"/>
<dbReference type="SMART" id="SM00225">
    <property type="entry name" value="BTB"/>
    <property type="match status" value="1"/>
</dbReference>
<keyword evidence="1" id="KW-0217">Developmental protein</keyword>
<evidence type="ECO:0000256" key="2">
    <source>
        <dbReference type="SAM" id="MobiDB-lite"/>
    </source>
</evidence>
<dbReference type="Pfam" id="PF00651">
    <property type="entry name" value="BTB"/>
    <property type="match status" value="1"/>
</dbReference>
<evidence type="ECO:0000313" key="4">
    <source>
        <dbReference type="EMBL" id="TGZ67321.1"/>
    </source>
</evidence>
<evidence type="ECO:0000259" key="3">
    <source>
        <dbReference type="PROSITE" id="PS50097"/>
    </source>
</evidence>
<dbReference type="GO" id="GO:0007281">
    <property type="term" value="P:germ cell development"/>
    <property type="evidence" value="ECO:0007669"/>
    <property type="project" value="InterPro"/>
</dbReference>
<keyword evidence="5" id="KW-1185">Reference proteome</keyword>
<dbReference type="EMBL" id="SJOL01006421">
    <property type="protein sequence ID" value="TGZ67321.1"/>
    <property type="molecule type" value="Genomic_DNA"/>
</dbReference>
<accession>A0A4S2LU19</accession>
<dbReference type="Gene3D" id="3.30.710.10">
    <property type="entry name" value="Potassium Channel Kv1.1, Chain A"/>
    <property type="match status" value="1"/>
</dbReference>
<organism evidence="4 5">
    <name type="scientific">Opisthorchis felineus</name>
    <dbReference type="NCBI Taxonomy" id="147828"/>
    <lineage>
        <taxon>Eukaryota</taxon>
        <taxon>Metazoa</taxon>
        <taxon>Spiralia</taxon>
        <taxon>Lophotrochozoa</taxon>
        <taxon>Platyhelminthes</taxon>
        <taxon>Trematoda</taxon>
        <taxon>Digenea</taxon>
        <taxon>Opisthorchiida</taxon>
        <taxon>Opisthorchiata</taxon>
        <taxon>Opisthorchiidae</taxon>
        <taxon>Opisthorchis</taxon>
    </lineage>
</organism>
<dbReference type="SUPFAM" id="SSF54695">
    <property type="entry name" value="POZ domain"/>
    <property type="match status" value="1"/>
</dbReference>
<dbReference type="PROSITE" id="PS50097">
    <property type="entry name" value="BTB"/>
    <property type="match status" value="1"/>
</dbReference>
<dbReference type="InterPro" id="IPR000210">
    <property type="entry name" value="BTB/POZ_dom"/>
</dbReference>
<feature type="compositionally biased region" description="Low complexity" evidence="2">
    <location>
        <begin position="331"/>
        <end position="351"/>
    </location>
</feature>
<evidence type="ECO:0000256" key="1">
    <source>
        <dbReference type="ARBA" id="ARBA00022473"/>
    </source>
</evidence>
<reference evidence="4 5" key="1">
    <citation type="journal article" date="2019" name="BMC Genomics">
        <title>New insights from Opisthorchis felineus genome: update on genomics of the epidemiologically important liver flukes.</title>
        <authorList>
            <person name="Ershov N.I."/>
            <person name="Mordvinov V.A."/>
            <person name="Prokhortchouk E.B."/>
            <person name="Pakharukova M.Y."/>
            <person name="Gunbin K.V."/>
            <person name="Ustyantsev K."/>
            <person name="Genaev M.A."/>
            <person name="Blinov A.G."/>
            <person name="Mazur A."/>
            <person name="Boulygina E."/>
            <person name="Tsygankova S."/>
            <person name="Khrameeva E."/>
            <person name="Chekanov N."/>
            <person name="Fan G."/>
            <person name="Xiao A."/>
            <person name="Zhang H."/>
            <person name="Xu X."/>
            <person name="Yang H."/>
            <person name="Solovyev V."/>
            <person name="Lee S.M."/>
            <person name="Liu X."/>
            <person name="Afonnikov D.A."/>
            <person name="Skryabin K.G."/>
        </authorList>
    </citation>
    <scope>NUCLEOTIDE SEQUENCE [LARGE SCALE GENOMIC DNA]</scope>
    <source>
        <strain evidence="4">AK-0245</strain>
        <tissue evidence="4">Whole organism</tissue>
    </source>
</reference>
<dbReference type="InterPro" id="IPR043380">
    <property type="entry name" value="Gcl-like"/>
</dbReference>
<name>A0A4S2LU19_OPIFE</name>
<sequence>MGGYFSSVSCKSQSKTRKRPMLEAADDDLPIKKRIRSTYNYVYRELFCKGEGSDLTVKSLNEEWHLHRLYVKQSPFFSAMLDGGWKESGCSVIELELSDPNITKSSLNTVFGAFYRDTILLSETTVLGVLASATWFHMDDIRSLCSDFMERRICMRNVVDFFQISKQYNLPHLLKRTVKWLADNLLIMSDCASTYDFLRKIPVELMQDVIATPDLIVVQLEQDVFLLLLKWVFLRQHADYQYQPNSPLLEAAYAYFTSEDTTFLETPEGALYAPAFRSVRWEYVVNVYKTTERMIRDRIVPESWLSQVFSRQWLRLLRMHDQQTSQSRLGSYTRSHNNTSSTSTVGGTHSSPVRIRTTLTARESSPVTDMMGGEDSPNSLSSPDDLSDDVFWLTSERCGRRIDNGDMTYSWRWTGFHFGLDVVVKYKRRIFSIIRFTDHNSAEGAVSHSPRLRLLIAMRVKSIVPNSNAHSLESVDQDVLIDAVSEAHNDKQIYTDDGKQLIHVSTSGVLSLSLEENVPHEVLRVPDEFTFPAVVSANILRYDPILCDLACLNQINT</sequence>
<comment type="caution">
    <text evidence="4">The sequence shown here is derived from an EMBL/GenBank/DDBJ whole genome shotgun (WGS) entry which is preliminary data.</text>
</comment>
<feature type="compositionally biased region" description="Low complexity" evidence="2">
    <location>
        <begin position="375"/>
        <end position="384"/>
    </location>
</feature>
<dbReference type="Proteomes" id="UP000308267">
    <property type="component" value="Unassembled WGS sequence"/>
</dbReference>
<feature type="domain" description="BTB" evidence="3">
    <location>
        <begin position="53"/>
        <end position="123"/>
    </location>
</feature>
<feature type="region of interest" description="Disordered" evidence="2">
    <location>
        <begin position="327"/>
        <end position="384"/>
    </location>
</feature>
<feature type="compositionally biased region" description="Polar residues" evidence="2">
    <location>
        <begin position="357"/>
        <end position="367"/>
    </location>
</feature>
<dbReference type="InterPro" id="IPR011333">
    <property type="entry name" value="SKP1/BTB/POZ_sf"/>
</dbReference>
<dbReference type="Gene3D" id="1.25.40.420">
    <property type="match status" value="1"/>
</dbReference>